<dbReference type="AlphaFoldDB" id="A0A836KQN8"/>
<proteinExistence type="predicted"/>
<comment type="caution">
    <text evidence="3">The sequence shown here is derived from an EMBL/GenBank/DDBJ whole genome shotgun (WGS) entry which is preliminary data.</text>
</comment>
<protein>
    <submittedName>
        <fullName evidence="3">Uncharacterized protein</fullName>
    </submittedName>
</protein>
<feature type="compositionally biased region" description="Basic and acidic residues" evidence="2">
    <location>
        <begin position="407"/>
        <end position="416"/>
    </location>
</feature>
<feature type="compositionally biased region" description="Low complexity" evidence="2">
    <location>
        <begin position="545"/>
        <end position="568"/>
    </location>
</feature>
<feature type="coiled-coil region" evidence="1">
    <location>
        <begin position="437"/>
        <end position="481"/>
    </location>
</feature>
<feature type="compositionally biased region" description="Basic and acidic residues" evidence="2">
    <location>
        <begin position="175"/>
        <end position="197"/>
    </location>
</feature>
<reference evidence="4" key="2">
    <citation type="journal article" date="2021" name="Sci. Data">
        <title>Chromosome-scale genome sequencing, assembly and annotation of six genomes from subfamily Leishmaniinae.</title>
        <authorList>
            <person name="Almutairi H."/>
            <person name="Urbaniak M.D."/>
            <person name="Bates M.D."/>
            <person name="Jariyapan N."/>
            <person name="Kwakye-Nuako G."/>
            <person name="Thomaz Soccol V."/>
            <person name="Al-Salem W.S."/>
            <person name="Dillon R.J."/>
            <person name="Bates P.A."/>
            <person name="Gatherer D."/>
        </authorList>
    </citation>
    <scope>NUCLEOTIDE SEQUENCE [LARGE SCALE GENOMIC DNA]</scope>
</reference>
<feature type="region of interest" description="Disordered" evidence="2">
    <location>
        <begin position="394"/>
        <end position="425"/>
    </location>
</feature>
<dbReference type="EMBL" id="JAFEUZ010000014">
    <property type="protein sequence ID" value="KAG5483306.1"/>
    <property type="molecule type" value="Genomic_DNA"/>
</dbReference>
<feature type="compositionally biased region" description="Low complexity" evidence="2">
    <location>
        <begin position="311"/>
        <end position="326"/>
    </location>
</feature>
<keyword evidence="4" id="KW-1185">Reference proteome</keyword>
<keyword evidence="1" id="KW-0175">Coiled coil</keyword>
<organism evidence="3 4">
    <name type="scientific">Leishmania martiniquensis</name>
    <dbReference type="NCBI Taxonomy" id="1580590"/>
    <lineage>
        <taxon>Eukaryota</taxon>
        <taxon>Discoba</taxon>
        <taxon>Euglenozoa</taxon>
        <taxon>Kinetoplastea</taxon>
        <taxon>Metakinetoplastina</taxon>
        <taxon>Trypanosomatida</taxon>
        <taxon>Trypanosomatidae</taxon>
        <taxon>Leishmaniinae</taxon>
        <taxon>Leishmania</taxon>
    </lineage>
</organism>
<accession>A0A836KQN8</accession>
<feature type="region of interest" description="Disordered" evidence="2">
    <location>
        <begin position="174"/>
        <end position="197"/>
    </location>
</feature>
<reference evidence="4" key="1">
    <citation type="journal article" date="2021" name="Microbiol. Resour. Announc.">
        <title>LGAAP: Leishmaniinae Genome Assembly and Annotation Pipeline.</title>
        <authorList>
            <person name="Almutairi H."/>
            <person name="Urbaniak M.D."/>
            <person name="Bates M.D."/>
            <person name="Jariyapan N."/>
            <person name="Kwakye-Nuako G."/>
            <person name="Thomaz-Soccol V."/>
            <person name="Al-Salem W.S."/>
            <person name="Dillon R.J."/>
            <person name="Bates P.A."/>
            <person name="Gatherer D."/>
        </authorList>
    </citation>
    <scope>NUCLEOTIDE SEQUENCE [LARGE SCALE GENOMIC DNA]</scope>
</reference>
<dbReference type="OrthoDB" id="265550at2759"/>
<evidence type="ECO:0000256" key="1">
    <source>
        <dbReference type="SAM" id="Coils"/>
    </source>
</evidence>
<evidence type="ECO:0000313" key="4">
    <source>
        <dbReference type="Proteomes" id="UP000673552"/>
    </source>
</evidence>
<dbReference type="Proteomes" id="UP000673552">
    <property type="component" value="Unassembled WGS sequence"/>
</dbReference>
<sequence>MHRGAVARGCEQAIIPFSVARSSPSAAHCSPLRDRDATSGIDHHAEPLYLSLQQGEKVRVLRRECHHGTRRNDAPSYALTSVADGVALSLPRWCIAQREDGAIGLVPGSLLQRVPGVLFSPRNAAAVAVHHDCSQIPLSKQTCTPTRRGQHSASEASVNATFRAADVVIPTQATSEKRDSLGDHWPEEDGKVDHGGDRVAGTLQLQRRWQSTLHERLDSFGDIPPTSVPTDRGLCTTASAVPAPIAPRGTENASDMDDSGGCEQLRLMEEEARVRAELHWLTEEVVPRLQAVCTEEQARLEKWRQHPCCRSAADSSSPSGDSASSPNPLADLDREHKRVMGLLERAESLKAGLTRDVLGGAAREPQKSRLSTGSDLAVSSAGCEAGEASTSVVLGAGDLDRGSPGPLKEKDSRCDKATSQGPKAPASHIVGKLRLLVAEETETLDSYRSQRLALQQRLSQLMELMHEVAAEEASLKESETALHRLLGGRTSDLVVDVAWPRTLQGLTDEEEAALRASLHTFDKYTRKLQRITDDGQCGASTNDKSSSADASLSANVSTTSAAAATGAAERSRLSAGTSAAPPDRRLHSNGRASVCESESAVAAPASSRLEHLRKVMEKGDRKLAQLQAKLEAVQQFCDTYSPVAREIEEQLQLGERVLAAKKKYLAGLQVTERGEASTGGL</sequence>
<dbReference type="GeneID" id="92514848"/>
<feature type="region of interest" description="Disordered" evidence="2">
    <location>
        <begin position="534"/>
        <end position="599"/>
    </location>
</feature>
<evidence type="ECO:0000313" key="3">
    <source>
        <dbReference type="EMBL" id="KAG5483306.1"/>
    </source>
</evidence>
<gene>
    <name evidence="3" type="ORF">LSCM1_04849</name>
</gene>
<evidence type="ECO:0000256" key="2">
    <source>
        <dbReference type="SAM" id="MobiDB-lite"/>
    </source>
</evidence>
<dbReference type="RefSeq" id="XP_067180109.1">
    <property type="nucleotide sequence ID" value="XM_067322336.1"/>
</dbReference>
<feature type="region of interest" description="Disordered" evidence="2">
    <location>
        <begin position="304"/>
        <end position="332"/>
    </location>
</feature>
<dbReference type="KEGG" id="lmat:92514848"/>
<name>A0A836KQN8_9TRYP</name>